<evidence type="ECO:0000256" key="4">
    <source>
        <dbReference type="ARBA" id="ARBA00022840"/>
    </source>
</evidence>
<dbReference type="GO" id="GO:0070062">
    <property type="term" value="C:extracellular exosome"/>
    <property type="evidence" value="ECO:0007669"/>
    <property type="project" value="UniProtKB-ARBA"/>
</dbReference>
<feature type="binding site" evidence="7">
    <location>
        <begin position="267"/>
        <end position="268"/>
    </location>
    <ligand>
        <name>ATP</name>
        <dbReference type="ChEBI" id="CHEBI:30616"/>
    </ligand>
</feature>
<keyword evidence="2 7" id="KW-0436">Ligase</keyword>
<dbReference type="PANTHER" id="PTHR10745">
    <property type="entry name" value="GLYCYL-TRNA SYNTHETASE/DNA POLYMERASE SUBUNIT GAMMA-2"/>
    <property type="match status" value="1"/>
</dbReference>
<dbReference type="GO" id="GO:0006426">
    <property type="term" value="P:glycyl-tRNA aminoacylation"/>
    <property type="evidence" value="ECO:0007669"/>
    <property type="project" value="UniProtKB-UniRule"/>
</dbReference>
<dbReference type="Pfam" id="PF03129">
    <property type="entry name" value="HGTP_anticodon"/>
    <property type="match status" value="1"/>
</dbReference>
<dbReference type="InterPro" id="IPR027031">
    <property type="entry name" value="Gly-tRNA_synthase/POLG2"/>
</dbReference>
<gene>
    <name evidence="7" type="primary">glyQS</name>
    <name evidence="10" type="ORF">C8D82_11454</name>
    <name evidence="9" type="ORF">HF882_03015</name>
</gene>
<dbReference type="EMBL" id="JABAEW010000003">
    <property type="protein sequence ID" value="NMD85548.1"/>
    <property type="molecule type" value="Genomic_DNA"/>
</dbReference>
<dbReference type="GO" id="GO:0004820">
    <property type="term" value="F:glycine-tRNA ligase activity"/>
    <property type="evidence" value="ECO:0007669"/>
    <property type="project" value="UniProtKB-UniRule"/>
</dbReference>
<comment type="function">
    <text evidence="7">Catalyzes the attachment of glycine to tRNA(Gly).</text>
</comment>
<dbReference type="InterPro" id="IPR022961">
    <property type="entry name" value="Gly_tRNA_ligase_bac"/>
</dbReference>
<feature type="binding site" evidence="7">
    <location>
        <position position="105"/>
    </location>
    <ligand>
        <name>substrate</name>
    </ligand>
</feature>
<dbReference type="CDD" id="cd00858">
    <property type="entry name" value="GlyRS_anticodon"/>
    <property type="match status" value="1"/>
</dbReference>
<dbReference type="InterPro" id="IPR045864">
    <property type="entry name" value="aa-tRNA-synth_II/BPL/LPL"/>
</dbReference>
<dbReference type="InterPro" id="IPR002314">
    <property type="entry name" value="aa-tRNA-synt_IIb"/>
</dbReference>
<dbReference type="Proteomes" id="UP000576225">
    <property type="component" value="Unassembled WGS sequence"/>
</dbReference>
<evidence type="ECO:0000256" key="7">
    <source>
        <dbReference type="HAMAP-Rule" id="MF_00253"/>
    </source>
</evidence>
<evidence type="ECO:0000256" key="3">
    <source>
        <dbReference type="ARBA" id="ARBA00022741"/>
    </source>
</evidence>
<sequence length="445" mass="52143">MAEEEVKDLELMDKIVSLCKRRGFIFPSSEIYGGINGFWDYGPYGARMKRAIENLWWHEMVETRDNVEGLDSTIICHPRVWKASGHLDQFSDLMTDCKKCKSRYRVDQMADPTTCPNCGSKDLTEPREFNLMMKTFVGPVFDEEHTAWLRAETCQPIFVDFHSVRVATRQKLPFGIAQIGKAFRNEINPRNFTFRSREFTQMEMEFFCDGEEGMEWFEYWKQQRINYYKNKLKFSDDFFRIYVHEKLAHYAKAAIDIEVKFPFGWGELEGVHHRGTWDLTRHSEFSGEDLQYMDHDNSRKLMPTVIETSVGLDRTMLALLCRAYDEEKAATAKEGMDEDTRVVLHLPPLVAPIQVAVLPLSKKLKEPAYALYKEIDRHFRCEYDETGSVGKRYRRQDEIGTPFSVTFDFDSANDNAVTVRNRDTMEQERVNVTQLRDYLEKQIEA</sequence>
<dbReference type="FunFam" id="3.40.50.800:FF:000002">
    <property type="entry name" value="Glycine--tRNA ligase"/>
    <property type="match status" value="1"/>
</dbReference>
<organism evidence="10 11">
    <name type="scientific">Victivallis vadensis</name>
    <dbReference type="NCBI Taxonomy" id="172901"/>
    <lineage>
        <taxon>Bacteria</taxon>
        <taxon>Pseudomonadati</taxon>
        <taxon>Lentisphaerota</taxon>
        <taxon>Lentisphaeria</taxon>
        <taxon>Victivallales</taxon>
        <taxon>Victivallaceae</taxon>
        <taxon>Victivallis</taxon>
    </lineage>
</organism>
<evidence type="ECO:0000313" key="9">
    <source>
        <dbReference type="EMBL" id="NMD85548.1"/>
    </source>
</evidence>
<proteinExistence type="inferred from homology"/>
<dbReference type="Pfam" id="PF00587">
    <property type="entry name" value="tRNA-synt_2b"/>
    <property type="match status" value="1"/>
</dbReference>
<dbReference type="EC" id="6.1.1.14" evidence="7"/>
<dbReference type="GO" id="GO:0005524">
    <property type="term" value="F:ATP binding"/>
    <property type="evidence" value="ECO:0007669"/>
    <property type="project" value="UniProtKB-UniRule"/>
</dbReference>
<keyword evidence="4 7" id="KW-0067">ATP-binding</keyword>
<dbReference type="GO" id="GO:0005737">
    <property type="term" value="C:cytoplasm"/>
    <property type="evidence" value="ECO:0007669"/>
    <property type="project" value="UniProtKB-SubCell"/>
</dbReference>
<keyword evidence="5 7" id="KW-0648">Protein biosynthesis</keyword>
<dbReference type="EMBL" id="QEKH01000014">
    <property type="protein sequence ID" value="PVY41440.1"/>
    <property type="molecule type" value="Genomic_DNA"/>
</dbReference>
<dbReference type="NCBIfam" id="NF003211">
    <property type="entry name" value="PRK04173.1"/>
    <property type="match status" value="1"/>
</dbReference>
<protein>
    <recommendedName>
        <fullName evidence="7">Glycine--tRNA ligase</fullName>
        <ecNumber evidence="7">6.1.1.14</ecNumber>
    </recommendedName>
    <alternativeName>
        <fullName evidence="7">Glycyl-tRNA synthetase</fullName>
        <shortName evidence="7">GlyRS</shortName>
    </alternativeName>
</protein>
<keyword evidence="3 7" id="KW-0547">Nucleotide-binding</keyword>
<dbReference type="PRINTS" id="PR01043">
    <property type="entry name" value="TRNASYNTHGLY"/>
</dbReference>
<comment type="subunit">
    <text evidence="7">Homodimer.</text>
</comment>
<feature type="domain" description="Aminoacyl-transfer RNA synthetases class-II family profile" evidence="8">
    <location>
        <begin position="13"/>
        <end position="352"/>
    </location>
</feature>
<keyword evidence="1 7" id="KW-0963">Cytoplasm</keyword>
<feature type="binding site" evidence="7">
    <location>
        <begin position="311"/>
        <end position="314"/>
    </location>
    <ligand>
        <name>ATP</name>
        <dbReference type="ChEBI" id="CHEBI:30616"/>
    </ligand>
</feature>
<evidence type="ECO:0000256" key="6">
    <source>
        <dbReference type="ARBA" id="ARBA00023146"/>
    </source>
</evidence>
<evidence type="ECO:0000259" key="8">
    <source>
        <dbReference type="PROSITE" id="PS50862"/>
    </source>
</evidence>
<dbReference type="GO" id="GO:0004081">
    <property type="term" value="F:bis(5'-nucleosyl)-tetraphosphatase (asymmetrical) activity"/>
    <property type="evidence" value="ECO:0007669"/>
    <property type="project" value="UniProtKB-ARBA"/>
</dbReference>
<evidence type="ECO:0000256" key="2">
    <source>
        <dbReference type="ARBA" id="ARBA00022598"/>
    </source>
</evidence>
<evidence type="ECO:0000256" key="5">
    <source>
        <dbReference type="ARBA" id="ARBA00022917"/>
    </source>
</evidence>
<feature type="binding site" evidence="7">
    <location>
        <position position="152"/>
    </location>
    <ligand>
        <name>substrate</name>
    </ligand>
</feature>
<dbReference type="InterPro" id="IPR036621">
    <property type="entry name" value="Anticodon-bd_dom_sf"/>
</dbReference>
<dbReference type="GO" id="GO:1990742">
    <property type="term" value="C:microvesicle"/>
    <property type="evidence" value="ECO:0007669"/>
    <property type="project" value="UniProtKB-ARBA"/>
</dbReference>
<dbReference type="AlphaFoldDB" id="A0A2U1AYD7"/>
<dbReference type="RefSeq" id="WP_116884098.1">
    <property type="nucleotide sequence ID" value="NZ_CABMMC010000012.1"/>
</dbReference>
<evidence type="ECO:0000313" key="10">
    <source>
        <dbReference type="EMBL" id="PVY41440.1"/>
    </source>
</evidence>
<comment type="similarity">
    <text evidence="7">Belongs to the class-II aminoacyl-tRNA synthetase family.</text>
</comment>
<dbReference type="InterPro" id="IPR004154">
    <property type="entry name" value="Anticodon-bd"/>
</dbReference>
<dbReference type="InterPro" id="IPR033731">
    <property type="entry name" value="GlyRS-like_core"/>
</dbReference>
<dbReference type="PANTHER" id="PTHR10745:SF8">
    <property type="entry name" value="DNA POLYMERASE SUBUNIT GAMMA-2, MITOCHONDRIAL"/>
    <property type="match status" value="1"/>
</dbReference>
<keyword evidence="6 7" id="KW-0030">Aminoacyl-tRNA synthetase</keyword>
<dbReference type="SUPFAM" id="SSF52954">
    <property type="entry name" value="Class II aaRS ABD-related"/>
    <property type="match status" value="1"/>
</dbReference>
<dbReference type="Gene3D" id="3.40.50.800">
    <property type="entry name" value="Anticodon-binding domain"/>
    <property type="match status" value="1"/>
</dbReference>
<dbReference type="CDD" id="cd00774">
    <property type="entry name" value="GlyRS-like_core"/>
    <property type="match status" value="1"/>
</dbReference>
<reference evidence="10 11" key="1">
    <citation type="submission" date="2018-04" db="EMBL/GenBank/DDBJ databases">
        <title>Genomic Encyclopedia of Type Strains, Phase IV (KMG-IV): sequencing the most valuable type-strain genomes for metagenomic binning, comparative biology and taxonomic classification.</title>
        <authorList>
            <person name="Goeker M."/>
        </authorList>
    </citation>
    <scope>NUCLEOTIDE SEQUENCE [LARGE SCALE GENOMIC DNA]</scope>
    <source>
        <strain evidence="10 11">DSM 14823</strain>
    </source>
</reference>
<dbReference type="InterPro" id="IPR006195">
    <property type="entry name" value="aa-tRNA-synth_II"/>
</dbReference>
<dbReference type="Gene3D" id="3.30.930.10">
    <property type="entry name" value="Bira Bifunctional Protein, Domain 2"/>
    <property type="match status" value="1"/>
</dbReference>
<feature type="binding site" evidence="7">
    <location>
        <begin position="199"/>
        <end position="203"/>
    </location>
    <ligand>
        <name>substrate</name>
    </ligand>
</feature>
<accession>A0A2U1AYD7</accession>
<dbReference type="GeneID" id="78295406"/>
<feature type="binding site" evidence="7">
    <location>
        <begin position="194"/>
        <end position="199"/>
    </location>
    <ligand>
        <name>ATP</name>
        <dbReference type="ChEBI" id="CHEBI:30616"/>
    </ligand>
</feature>
<evidence type="ECO:0000256" key="1">
    <source>
        <dbReference type="ARBA" id="ARBA00022490"/>
    </source>
</evidence>
<comment type="catalytic activity">
    <reaction evidence="7">
        <text>tRNA(Gly) + glycine + ATP = glycyl-tRNA(Gly) + AMP + diphosphate</text>
        <dbReference type="Rhea" id="RHEA:16013"/>
        <dbReference type="Rhea" id="RHEA-COMP:9664"/>
        <dbReference type="Rhea" id="RHEA-COMP:9683"/>
        <dbReference type="ChEBI" id="CHEBI:30616"/>
        <dbReference type="ChEBI" id="CHEBI:33019"/>
        <dbReference type="ChEBI" id="CHEBI:57305"/>
        <dbReference type="ChEBI" id="CHEBI:78442"/>
        <dbReference type="ChEBI" id="CHEBI:78522"/>
        <dbReference type="ChEBI" id="CHEBI:456215"/>
        <dbReference type="EC" id="6.1.1.14"/>
    </reaction>
</comment>
<evidence type="ECO:0000313" key="11">
    <source>
        <dbReference type="Proteomes" id="UP000245959"/>
    </source>
</evidence>
<feature type="binding site" evidence="7">
    <location>
        <begin position="307"/>
        <end position="311"/>
    </location>
    <ligand>
        <name>substrate</name>
    </ligand>
</feature>
<keyword evidence="11" id="KW-1185">Reference proteome</keyword>
<reference evidence="9 12" key="2">
    <citation type="submission" date="2020-04" db="EMBL/GenBank/DDBJ databases">
        <authorList>
            <person name="Hitch T.C.A."/>
            <person name="Wylensek D."/>
            <person name="Clavel T."/>
        </authorList>
    </citation>
    <scope>NUCLEOTIDE SEQUENCE [LARGE SCALE GENOMIC DNA]</scope>
    <source>
        <strain evidence="9 12">COR2-253-APC-1A</strain>
    </source>
</reference>
<dbReference type="OrthoDB" id="9760853at2"/>
<evidence type="ECO:0000313" key="12">
    <source>
        <dbReference type="Proteomes" id="UP000576225"/>
    </source>
</evidence>
<dbReference type="HAMAP" id="MF_00253_B">
    <property type="entry name" value="Gly_tRNA_synth_B"/>
    <property type="match status" value="1"/>
</dbReference>
<name>A0A2U1AYD7_9BACT</name>
<feature type="binding site" evidence="7">
    <location>
        <begin position="184"/>
        <end position="186"/>
    </location>
    <ligand>
        <name>ATP</name>
        <dbReference type="ChEBI" id="CHEBI:30616"/>
    </ligand>
</feature>
<dbReference type="PROSITE" id="PS50862">
    <property type="entry name" value="AA_TRNA_LIGASE_II"/>
    <property type="match status" value="1"/>
</dbReference>
<dbReference type="GO" id="GO:0015966">
    <property type="term" value="P:diadenosine tetraphosphate biosynthetic process"/>
    <property type="evidence" value="ECO:0007669"/>
    <property type="project" value="UniProtKB-ARBA"/>
</dbReference>
<dbReference type="Proteomes" id="UP000245959">
    <property type="component" value="Unassembled WGS sequence"/>
</dbReference>
<comment type="subcellular location">
    <subcellularLocation>
        <location evidence="7">Cytoplasm</location>
    </subcellularLocation>
</comment>
<dbReference type="SUPFAM" id="SSF55681">
    <property type="entry name" value="Class II aaRS and biotin synthetases"/>
    <property type="match status" value="1"/>
</dbReference>
<comment type="caution">
    <text evidence="10">The sequence shown here is derived from an EMBL/GenBank/DDBJ whole genome shotgun (WGS) entry which is preliminary data.</text>
</comment>